<dbReference type="GeneID" id="105890398"/>
<reference evidence="4" key="1">
    <citation type="submission" date="2025-08" db="UniProtKB">
        <authorList>
            <consortium name="RefSeq"/>
        </authorList>
    </citation>
    <scope>IDENTIFICATION</scope>
</reference>
<feature type="region of interest" description="Disordered" evidence="1">
    <location>
        <begin position="33"/>
        <end position="73"/>
    </location>
</feature>
<dbReference type="KEGG" id="char:105890398"/>
<evidence type="ECO:0000313" key="3">
    <source>
        <dbReference type="Proteomes" id="UP000515152"/>
    </source>
</evidence>
<dbReference type="RefSeq" id="XP_031414686.1">
    <property type="nucleotide sequence ID" value="XM_031558826.1"/>
</dbReference>
<dbReference type="OrthoDB" id="8877610at2759"/>
<evidence type="ECO:0000256" key="1">
    <source>
        <dbReference type="SAM" id="MobiDB-lite"/>
    </source>
</evidence>
<organism evidence="3 4">
    <name type="scientific">Clupea harengus</name>
    <name type="common">Atlantic herring</name>
    <dbReference type="NCBI Taxonomy" id="7950"/>
    <lineage>
        <taxon>Eukaryota</taxon>
        <taxon>Metazoa</taxon>
        <taxon>Chordata</taxon>
        <taxon>Craniata</taxon>
        <taxon>Vertebrata</taxon>
        <taxon>Euteleostomi</taxon>
        <taxon>Actinopterygii</taxon>
        <taxon>Neopterygii</taxon>
        <taxon>Teleostei</taxon>
        <taxon>Clupei</taxon>
        <taxon>Clupeiformes</taxon>
        <taxon>Clupeoidei</taxon>
        <taxon>Clupeidae</taxon>
        <taxon>Clupea</taxon>
    </lineage>
</organism>
<feature type="compositionally biased region" description="Basic and acidic residues" evidence="1">
    <location>
        <begin position="128"/>
        <end position="137"/>
    </location>
</feature>
<evidence type="ECO:0000256" key="2">
    <source>
        <dbReference type="SAM" id="SignalP"/>
    </source>
</evidence>
<gene>
    <name evidence="4" type="primary">LOC105890398</name>
</gene>
<keyword evidence="3" id="KW-1185">Reference proteome</keyword>
<name>A0A6P8EQN0_CLUHA</name>
<keyword evidence="2" id="KW-0732">Signal</keyword>
<protein>
    <submittedName>
        <fullName evidence="4">Uncharacterized protein LOC105890398</fullName>
    </submittedName>
</protein>
<accession>A0A6P8EQN0</accession>
<evidence type="ECO:0000313" key="4">
    <source>
        <dbReference type="RefSeq" id="XP_031414686.1"/>
    </source>
</evidence>
<feature type="region of interest" description="Disordered" evidence="1">
    <location>
        <begin position="127"/>
        <end position="148"/>
    </location>
</feature>
<dbReference type="Proteomes" id="UP000515152">
    <property type="component" value="Chromosome 21"/>
</dbReference>
<feature type="signal peptide" evidence="2">
    <location>
        <begin position="1"/>
        <end position="21"/>
    </location>
</feature>
<dbReference type="AlphaFoldDB" id="A0A6P8EQN0"/>
<feature type="compositionally biased region" description="Polar residues" evidence="1">
    <location>
        <begin position="33"/>
        <end position="51"/>
    </location>
</feature>
<sequence length="260" mass="29027">MDIALILRAFLLSAMLCRVYSFPAKGYYGHQPLQQPGQMETGWPSSSSTDVQQSGPPPPQTPGLYTQSSPGVSPMTFSGEVKGSMPQTSSGYEEFEAAPPVFDPHFNYWRQPSYKAGTLIQRGATYEHGNEESESHDSGYLQPHPPLQAFSEGRVLDSNEPLESQFYSPAHVQGANGVPEPSSYVSPPEELYDDRFFHMFITGQLPPGTVTHFSSTDEHGSNAWTDISFERIPPPPYRKTNTKVHQAFSQPHQKPWKFTW</sequence>
<proteinExistence type="predicted"/>
<feature type="chain" id="PRO_5028073650" evidence="2">
    <location>
        <begin position="22"/>
        <end position="260"/>
    </location>
</feature>